<dbReference type="InterPro" id="IPR007197">
    <property type="entry name" value="rSAM"/>
</dbReference>
<comment type="caution">
    <text evidence="8">The sequence shown here is derived from an EMBL/GenBank/DDBJ whole genome shotgun (WGS) entry which is preliminary data.</text>
</comment>
<dbReference type="InterPro" id="IPR023885">
    <property type="entry name" value="4Fe4S-binding_SPASM_dom"/>
</dbReference>
<dbReference type="Proteomes" id="UP001230220">
    <property type="component" value="Unassembled WGS sequence"/>
</dbReference>
<evidence type="ECO:0000256" key="2">
    <source>
        <dbReference type="ARBA" id="ARBA00022691"/>
    </source>
</evidence>
<dbReference type="PANTHER" id="PTHR43273:SF3">
    <property type="entry name" value="ANAEROBIC SULFATASE-MATURATING ENZYME HOMOLOG ASLB-RELATED"/>
    <property type="match status" value="1"/>
</dbReference>
<evidence type="ECO:0000256" key="5">
    <source>
        <dbReference type="ARBA" id="ARBA00023014"/>
    </source>
</evidence>
<accession>A0ABU0E0I0</accession>
<comment type="similarity">
    <text evidence="6">Belongs to the radical SAM superfamily. Anaerobic sulfatase-maturating enzyme family.</text>
</comment>
<dbReference type="Pfam" id="PF13186">
    <property type="entry name" value="SPASM"/>
    <property type="match status" value="1"/>
</dbReference>
<keyword evidence="9" id="KW-1185">Reference proteome</keyword>
<keyword evidence="3" id="KW-0479">Metal-binding</keyword>
<dbReference type="EMBL" id="JAUSUR010000001">
    <property type="protein sequence ID" value="MDQ0360326.1"/>
    <property type="molecule type" value="Genomic_DNA"/>
</dbReference>
<comment type="cofactor">
    <cofactor evidence="1">
        <name>[4Fe-4S] cluster</name>
        <dbReference type="ChEBI" id="CHEBI:49883"/>
    </cofactor>
</comment>
<feature type="domain" description="Radical SAM core" evidence="7">
    <location>
        <begin position="1"/>
        <end position="225"/>
    </location>
</feature>
<name>A0ABU0E0I0_9FIRM</name>
<dbReference type="InterPro" id="IPR034485">
    <property type="entry name" value="Anaerobic_Cys-type_sulfatase-m"/>
</dbReference>
<evidence type="ECO:0000256" key="1">
    <source>
        <dbReference type="ARBA" id="ARBA00001966"/>
    </source>
</evidence>
<gene>
    <name evidence="8" type="ORF">J2S15_001057</name>
</gene>
<dbReference type="InterPro" id="IPR013785">
    <property type="entry name" value="Aldolase_TIM"/>
</dbReference>
<dbReference type="SFLD" id="SFLDG01386">
    <property type="entry name" value="main_SPASM_domain-containing"/>
    <property type="match status" value="1"/>
</dbReference>
<evidence type="ECO:0000313" key="8">
    <source>
        <dbReference type="EMBL" id="MDQ0360326.1"/>
    </source>
</evidence>
<dbReference type="SFLD" id="SFLDG01067">
    <property type="entry name" value="SPASM/twitch_domain_containing"/>
    <property type="match status" value="1"/>
</dbReference>
<dbReference type="Gene3D" id="3.20.20.70">
    <property type="entry name" value="Aldolase class I"/>
    <property type="match status" value="1"/>
</dbReference>
<evidence type="ECO:0000259" key="7">
    <source>
        <dbReference type="PROSITE" id="PS51918"/>
    </source>
</evidence>
<protein>
    <recommendedName>
        <fullName evidence="7">Radical SAM core domain-containing protein</fullName>
    </recommendedName>
</protein>
<reference evidence="8 9" key="1">
    <citation type="submission" date="2023-07" db="EMBL/GenBank/DDBJ databases">
        <title>Genomic Encyclopedia of Type Strains, Phase IV (KMG-IV): sequencing the most valuable type-strain genomes for metagenomic binning, comparative biology and taxonomic classification.</title>
        <authorList>
            <person name="Goeker M."/>
        </authorList>
    </citation>
    <scope>NUCLEOTIDE SEQUENCE [LARGE SCALE GENOMIC DNA]</scope>
    <source>
        <strain evidence="8 9">DSM 16784</strain>
    </source>
</reference>
<dbReference type="SFLD" id="SFLDG01072">
    <property type="entry name" value="dehydrogenase_like"/>
    <property type="match status" value="1"/>
</dbReference>
<dbReference type="InterPro" id="IPR058240">
    <property type="entry name" value="rSAM_sf"/>
</dbReference>
<evidence type="ECO:0000256" key="3">
    <source>
        <dbReference type="ARBA" id="ARBA00022723"/>
    </source>
</evidence>
<proteinExistence type="inferred from homology"/>
<dbReference type="PANTHER" id="PTHR43273">
    <property type="entry name" value="ANAEROBIC SULFATASE-MATURATING ENZYME HOMOLOG ASLB-RELATED"/>
    <property type="match status" value="1"/>
</dbReference>
<evidence type="ECO:0000256" key="6">
    <source>
        <dbReference type="ARBA" id="ARBA00023601"/>
    </source>
</evidence>
<dbReference type="SFLD" id="SFLDG01384">
    <property type="entry name" value="thioether_bond_formation_requi"/>
    <property type="match status" value="1"/>
</dbReference>
<dbReference type="SUPFAM" id="SSF102114">
    <property type="entry name" value="Radical SAM enzymes"/>
    <property type="match status" value="1"/>
</dbReference>
<keyword evidence="4" id="KW-0408">Iron</keyword>
<dbReference type="Pfam" id="PF04055">
    <property type="entry name" value="Radical_SAM"/>
    <property type="match status" value="1"/>
</dbReference>
<keyword evidence="2" id="KW-0949">S-adenosyl-L-methionine</keyword>
<dbReference type="CDD" id="cd01335">
    <property type="entry name" value="Radical_SAM"/>
    <property type="match status" value="1"/>
</dbReference>
<evidence type="ECO:0000313" key="9">
    <source>
        <dbReference type="Proteomes" id="UP001230220"/>
    </source>
</evidence>
<dbReference type="NCBIfam" id="TIGR04085">
    <property type="entry name" value="rSAM_more_4Fe4S"/>
    <property type="match status" value="1"/>
</dbReference>
<dbReference type="SFLD" id="SFLDS00029">
    <property type="entry name" value="Radical_SAM"/>
    <property type="match status" value="1"/>
</dbReference>
<keyword evidence="5" id="KW-0411">Iron-sulfur</keyword>
<dbReference type="SFLD" id="SFLDF00289">
    <property type="entry name" value="anaerobic_Cys-type_sulfatase-m"/>
    <property type="match status" value="1"/>
</dbReference>
<dbReference type="PROSITE" id="PS51918">
    <property type="entry name" value="RADICAL_SAM"/>
    <property type="match status" value="1"/>
</dbReference>
<dbReference type="InterPro" id="IPR023867">
    <property type="entry name" value="Sulphatase_maturase_rSAM"/>
</dbReference>
<dbReference type="RefSeq" id="WP_307406143.1">
    <property type="nucleotide sequence ID" value="NZ_JAUSUR010000001.1"/>
</dbReference>
<organism evidence="8 9">
    <name type="scientific">Breznakia pachnodae</name>
    <dbReference type="NCBI Taxonomy" id="265178"/>
    <lineage>
        <taxon>Bacteria</taxon>
        <taxon>Bacillati</taxon>
        <taxon>Bacillota</taxon>
        <taxon>Erysipelotrichia</taxon>
        <taxon>Erysipelotrichales</taxon>
        <taxon>Erysipelotrichaceae</taxon>
        <taxon>Breznakia</taxon>
    </lineage>
</organism>
<sequence>MQSISLLIKPASSLCNLNCKYCFYNDVSNHREIFSYGLMKQETMEVLIQKSLDYADDDGVITYAFQGGEPTLAGLLYFQNFIDYVTANKKQQTIHYSIQTNGTTLNDEWITFFAEHDFLVGISLDAYEKNTNYFRYDKEGKPVFFQIMNNIQLLKKANISFNVLCVLTNTLSKHAKAVYSFFKSNRLSYIQFISCLDNLDENEAAALTPENYYNFYKEYYDLWLKEAQKGSMQSVNLFENIMLMTQDQLPYQCGMLGFCSPQFVVEANGDVYPCDFYVMDNYKCGNILNDSLKTIMKNKVMQEFLQEKKKTYKVCENCRYQNICHGGCKRMNSAFVSDAYCGHQQLLEYMLPSLLTLIDEYSKYTT</sequence>
<evidence type="ECO:0000256" key="4">
    <source>
        <dbReference type="ARBA" id="ARBA00023004"/>
    </source>
</evidence>